<protein>
    <recommendedName>
        <fullName evidence="8">DNA-binding protein HU</fullName>
    </recommendedName>
</protein>
<dbReference type="Proteomes" id="UP000031599">
    <property type="component" value="Unassembled WGS sequence"/>
</dbReference>
<organism evidence="6 7">
    <name type="scientific">Enhygromyxa salina</name>
    <dbReference type="NCBI Taxonomy" id="215803"/>
    <lineage>
        <taxon>Bacteria</taxon>
        <taxon>Pseudomonadati</taxon>
        <taxon>Myxococcota</taxon>
        <taxon>Polyangia</taxon>
        <taxon>Nannocystales</taxon>
        <taxon>Nannocystaceae</taxon>
        <taxon>Enhygromyxa</taxon>
    </lineage>
</organism>
<dbReference type="PROSITE" id="PS00045">
    <property type="entry name" value="HISTONE_LIKE"/>
    <property type="match status" value="1"/>
</dbReference>
<evidence type="ECO:0000256" key="1">
    <source>
        <dbReference type="ARBA" id="ARBA00010529"/>
    </source>
</evidence>
<dbReference type="EMBL" id="JMCC02000014">
    <property type="protein sequence ID" value="KIG18187.1"/>
    <property type="molecule type" value="Genomic_DNA"/>
</dbReference>
<dbReference type="SMART" id="SM00411">
    <property type="entry name" value="BHL"/>
    <property type="match status" value="1"/>
</dbReference>
<evidence type="ECO:0000256" key="4">
    <source>
        <dbReference type="RuleBase" id="RU003939"/>
    </source>
</evidence>
<comment type="caution">
    <text evidence="6">The sequence shown here is derived from an EMBL/GenBank/DDBJ whole genome shotgun (WGS) entry which is preliminary data.</text>
</comment>
<proteinExistence type="inferred from homology"/>
<evidence type="ECO:0000313" key="7">
    <source>
        <dbReference type="Proteomes" id="UP000031599"/>
    </source>
</evidence>
<evidence type="ECO:0000313" key="6">
    <source>
        <dbReference type="EMBL" id="KIG18187.1"/>
    </source>
</evidence>
<evidence type="ECO:0000256" key="2">
    <source>
        <dbReference type="ARBA" id="ARBA00023067"/>
    </source>
</evidence>
<dbReference type="SUPFAM" id="SSF47729">
    <property type="entry name" value="IHF-like DNA-binding proteins"/>
    <property type="match status" value="1"/>
</dbReference>
<dbReference type="GO" id="GO:0030261">
    <property type="term" value="P:chromosome condensation"/>
    <property type="evidence" value="ECO:0007669"/>
    <property type="project" value="UniProtKB-KW"/>
</dbReference>
<comment type="similarity">
    <text evidence="1 4">Belongs to the bacterial histone-like protein family.</text>
</comment>
<reference evidence="6 7" key="1">
    <citation type="submission" date="2014-12" db="EMBL/GenBank/DDBJ databases">
        <title>Genome assembly of Enhygromyxa salina DSM 15201.</title>
        <authorList>
            <person name="Sharma G."/>
            <person name="Subramanian S."/>
        </authorList>
    </citation>
    <scope>NUCLEOTIDE SEQUENCE [LARGE SCALE GENOMIC DNA]</scope>
    <source>
        <strain evidence="6 7">DSM 15201</strain>
    </source>
</reference>
<keyword evidence="3" id="KW-0238">DNA-binding</keyword>
<evidence type="ECO:0008006" key="8">
    <source>
        <dbReference type="Google" id="ProtNLM"/>
    </source>
</evidence>
<dbReference type="GO" id="GO:0030527">
    <property type="term" value="F:structural constituent of chromatin"/>
    <property type="evidence" value="ECO:0007669"/>
    <property type="project" value="InterPro"/>
</dbReference>
<dbReference type="AlphaFoldDB" id="A0A0C2DEV5"/>
<evidence type="ECO:0000256" key="3">
    <source>
        <dbReference type="ARBA" id="ARBA00023125"/>
    </source>
</evidence>
<dbReference type="PANTHER" id="PTHR33175">
    <property type="entry name" value="DNA-BINDING PROTEIN HU"/>
    <property type="match status" value="1"/>
</dbReference>
<dbReference type="Gene3D" id="4.10.520.10">
    <property type="entry name" value="IHF-like DNA-binding proteins"/>
    <property type="match status" value="1"/>
</dbReference>
<dbReference type="GO" id="GO:0003677">
    <property type="term" value="F:DNA binding"/>
    <property type="evidence" value="ECO:0007669"/>
    <property type="project" value="UniProtKB-KW"/>
</dbReference>
<name>A0A0C2DEV5_9BACT</name>
<sequence>MTKAELIDRIARSARSGDLPPEVTKKVIVKILDLAFAELSAYFVRSRVTRSTSPRFTYPKFGTFTKKQRSSRRGVNPRTLEPMDIEACETVDFKPSVELKRQLNTVSATTKTGAKAKTGRKKKAARSSTKTKVQSTTKTKKKATTKRKAAGVGGRKLVTREEVELESVSPKPLLPDAPMQKIARRKSTKLDDTGS</sequence>
<dbReference type="PANTHER" id="PTHR33175:SF3">
    <property type="entry name" value="DNA-BINDING PROTEIN HU-BETA"/>
    <property type="match status" value="1"/>
</dbReference>
<dbReference type="Pfam" id="PF00216">
    <property type="entry name" value="Bac_DNA_binding"/>
    <property type="match status" value="1"/>
</dbReference>
<accession>A0A0C2DEV5</accession>
<feature type="compositionally biased region" description="Low complexity" evidence="5">
    <location>
        <begin position="126"/>
        <end position="137"/>
    </location>
</feature>
<gene>
    <name evidence="6" type="ORF">DB30_01691</name>
</gene>
<evidence type="ECO:0000256" key="5">
    <source>
        <dbReference type="SAM" id="MobiDB-lite"/>
    </source>
</evidence>
<keyword evidence="2" id="KW-0226">DNA condensation</keyword>
<dbReference type="RefSeq" id="WP_052547263.1">
    <property type="nucleotide sequence ID" value="NZ_JMCC02000014.1"/>
</dbReference>
<feature type="compositionally biased region" description="Basic residues" evidence="5">
    <location>
        <begin position="138"/>
        <end position="149"/>
    </location>
</feature>
<dbReference type="InterPro" id="IPR010992">
    <property type="entry name" value="IHF-like_DNA-bd_dom_sf"/>
</dbReference>
<feature type="region of interest" description="Disordered" evidence="5">
    <location>
        <begin position="107"/>
        <end position="195"/>
    </location>
</feature>
<dbReference type="InterPro" id="IPR000119">
    <property type="entry name" value="Hist_DNA-bd"/>
</dbReference>
<dbReference type="InterPro" id="IPR020816">
    <property type="entry name" value="Histone-like_DNA-bd_CS"/>
</dbReference>